<sequence>MSTPHPIDAVFQRLRAQHRAAFIPFLTAGDPDLAFTAEALPVLAQAGADLIEVGFPFSDPIADGPVIQASYSRALQRQLKLTHVFETLQAVAHSADWSTPLLAMASYSLIYRKGIKPFVAAAQQAGIYGLIVPDLPAEEAQELAEVCREQDCKLILLVTPTTTPKRAERIVRLCSGFVYVVSVVGITGSREQLPAGLRALLTRLRTLTDLPLCVGFGVSKPEHVQELAEVADGIIVGSTLVRLLEGATLDRTGTLQALRSWVCQLSQPLHARPSLT</sequence>
<dbReference type="InterPro" id="IPR002028">
    <property type="entry name" value="Trp_synthase_suA"/>
</dbReference>
<protein>
    <recommendedName>
        <fullName evidence="9">Tryptophan synthase alpha chain</fullName>
        <ecNumber evidence="9">4.2.1.20</ecNumber>
    </recommendedName>
</protein>
<evidence type="ECO:0000313" key="12">
    <source>
        <dbReference type="Proteomes" id="UP000542342"/>
    </source>
</evidence>
<feature type="active site" description="Proton acceptor" evidence="9">
    <location>
        <position position="52"/>
    </location>
</feature>
<dbReference type="FunFam" id="3.20.20.70:FF:000037">
    <property type="entry name" value="Tryptophan synthase alpha chain"/>
    <property type="match status" value="1"/>
</dbReference>
<evidence type="ECO:0000256" key="5">
    <source>
        <dbReference type="ARBA" id="ARBA00022822"/>
    </source>
</evidence>
<dbReference type="InterPro" id="IPR013785">
    <property type="entry name" value="Aldolase_TIM"/>
</dbReference>
<keyword evidence="7 9" id="KW-0456">Lyase</keyword>
<dbReference type="GO" id="GO:0005829">
    <property type="term" value="C:cytosol"/>
    <property type="evidence" value="ECO:0007669"/>
    <property type="project" value="TreeGrafter"/>
</dbReference>
<dbReference type="NCBIfam" id="TIGR00262">
    <property type="entry name" value="trpA"/>
    <property type="match status" value="1"/>
</dbReference>
<proteinExistence type="inferred from homology"/>
<comment type="subunit">
    <text evidence="3 9">Tetramer of two alpha and two beta chains.</text>
</comment>
<dbReference type="AlphaFoldDB" id="A0A7V8VEN7"/>
<keyword evidence="6 9" id="KW-0057">Aromatic amino acid biosynthesis</keyword>
<dbReference type="PROSITE" id="PS00167">
    <property type="entry name" value="TRP_SYNTHASE_ALPHA"/>
    <property type="match status" value="1"/>
</dbReference>
<dbReference type="SUPFAM" id="SSF51366">
    <property type="entry name" value="Ribulose-phoshate binding barrel"/>
    <property type="match status" value="1"/>
</dbReference>
<evidence type="ECO:0000256" key="10">
    <source>
        <dbReference type="RuleBase" id="RU003662"/>
    </source>
</evidence>
<dbReference type="InterPro" id="IPR018204">
    <property type="entry name" value="Trp_synthase_alpha_AS"/>
</dbReference>
<evidence type="ECO:0000256" key="1">
    <source>
        <dbReference type="ARBA" id="ARBA00003365"/>
    </source>
</evidence>
<evidence type="ECO:0000256" key="3">
    <source>
        <dbReference type="ARBA" id="ARBA00011270"/>
    </source>
</evidence>
<feature type="active site" description="Proton acceptor" evidence="9">
    <location>
        <position position="63"/>
    </location>
</feature>
<reference evidence="11 12" key="1">
    <citation type="submission" date="2020-07" db="EMBL/GenBank/DDBJ databases">
        <title>Thermogemmata thermophila gen. nov., sp. nov., a novel moderate thermophilic planctomycete from a Kamchatka hot spring.</title>
        <authorList>
            <person name="Elcheninov A.G."/>
            <person name="Podosokorskaya O.A."/>
            <person name="Kovaleva O.L."/>
            <person name="Novikov A."/>
            <person name="Bonch-Osmolovskaya E.A."/>
            <person name="Toshchakov S.V."/>
            <person name="Kublanov I.V."/>
        </authorList>
    </citation>
    <scope>NUCLEOTIDE SEQUENCE [LARGE SCALE GENOMIC DNA]</scope>
    <source>
        <strain evidence="11 12">2918</strain>
    </source>
</reference>
<evidence type="ECO:0000256" key="8">
    <source>
        <dbReference type="ARBA" id="ARBA00049047"/>
    </source>
</evidence>
<dbReference type="Gene3D" id="3.20.20.70">
    <property type="entry name" value="Aldolase class I"/>
    <property type="match status" value="1"/>
</dbReference>
<dbReference type="HAMAP" id="MF_00131">
    <property type="entry name" value="Trp_synth_alpha"/>
    <property type="match status" value="1"/>
</dbReference>
<evidence type="ECO:0000256" key="9">
    <source>
        <dbReference type="HAMAP-Rule" id="MF_00131"/>
    </source>
</evidence>
<keyword evidence="12" id="KW-1185">Reference proteome</keyword>
<evidence type="ECO:0000256" key="2">
    <source>
        <dbReference type="ARBA" id="ARBA00004733"/>
    </source>
</evidence>
<dbReference type="GO" id="GO:0004834">
    <property type="term" value="F:tryptophan synthase activity"/>
    <property type="evidence" value="ECO:0007669"/>
    <property type="project" value="UniProtKB-UniRule"/>
</dbReference>
<dbReference type="PANTHER" id="PTHR43406:SF1">
    <property type="entry name" value="TRYPTOPHAN SYNTHASE ALPHA CHAIN, CHLOROPLASTIC"/>
    <property type="match status" value="1"/>
</dbReference>
<gene>
    <name evidence="9" type="primary">trpA</name>
    <name evidence="11" type="ORF">H0921_09945</name>
</gene>
<dbReference type="PANTHER" id="PTHR43406">
    <property type="entry name" value="TRYPTOPHAN SYNTHASE, ALPHA CHAIN"/>
    <property type="match status" value="1"/>
</dbReference>
<dbReference type="EMBL" id="JACEFB010000006">
    <property type="protein sequence ID" value="MBA2226480.1"/>
    <property type="molecule type" value="Genomic_DNA"/>
</dbReference>
<name>A0A7V8VEN7_9BACT</name>
<evidence type="ECO:0000256" key="4">
    <source>
        <dbReference type="ARBA" id="ARBA00022605"/>
    </source>
</evidence>
<dbReference type="EC" id="4.2.1.20" evidence="9"/>
<dbReference type="CDD" id="cd04724">
    <property type="entry name" value="Tryptophan_synthase_alpha"/>
    <property type="match status" value="1"/>
</dbReference>
<keyword evidence="5 9" id="KW-0822">Tryptophan biosynthesis</keyword>
<evidence type="ECO:0000256" key="6">
    <source>
        <dbReference type="ARBA" id="ARBA00023141"/>
    </source>
</evidence>
<evidence type="ECO:0000256" key="7">
    <source>
        <dbReference type="ARBA" id="ARBA00023239"/>
    </source>
</evidence>
<dbReference type="RefSeq" id="WP_194537919.1">
    <property type="nucleotide sequence ID" value="NZ_JACEFB010000006.1"/>
</dbReference>
<comment type="caution">
    <text evidence="11">The sequence shown here is derived from an EMBL/GenBank/DDBJ whole genome shotgun (WGS) entry which is preliminary data.</text>
</comment>
<organism evidence="11 12">
    <name type="scientific">Thermogemmata fonticola</name>
    <dbReference type="NCBI Taxonomy" id="2755323"/>
    <lineage>
        <taxon>Bacteria</taxon>
        <taxon>Pseudomonadati</taxon>
        <taxon>Planctomycetota</taxon>
        <taxon>Planctomycetia</taxon>
        <taxon>Gemmatales</taxon>
        <taxon>Gemmataceae</taxon>
        <taxon>Thermogemmata</taxon>
    </lineage>
</organism>
<keyword evidence="4 9" id="KW-0028">Amino-acid biosynthesis</keyword>
<comment type="catalytic activity">
    <reaction evidence="8 9">
        <text>(1S,2R)-1-C-(indol-3-yl)glycerol 3-phosphate + L-serine = D-glyceraldehyde 3-phosphate + L-tryptophan + H2O</text>
        <dbReference type="Rhea" id="RHEA:10532"/>
        <dbReference type="ChEBI" id="CHEBI:15377"/>
        <dbReference type="ChEBI" id="CHEBI:33384"/>
        <dbReference type="ChEBI" id="CHEBI:57912"/>
        <dbReference type="ChEBI" id="CHEBI:58866"/>
        <dbReference type="ChEBI" id="CHEBI:59776"/>
        <dbReference type="EC" id="4.2.1.20"/>
    </reaction>
</comment>
<dbReference type="InterPro" id="IPR011060">
    <property type="entry name" value="RibuloseP-bd_barrel"/>
</dbReference>
<comment type="similarity">
    <text evidence="9 10">Belongs to the TrpA family.</text>
</comment>
<comment type="pathway">
    <text evidence="2 9">Amino-acid biosynthesis; L-tryptophan biosynthesis; L-tryptophan from chorismate: step 5/5.</text>
</comment>
<dbReference type="Pfam" id="PF00290">
    <property type="entry name" value="Trp_syntA"/>
    <property type="match status" value="1"/>
</dbReference>
<dbReference type="Proteomes" id="UP000542342">
    <property type="component" value="Unassembled WGS sequence"/>
</dbReference>
<dbReference type="UniPathway" id="UPA00035">
    <property type="reaction ID" value="UER00044"/>
</dbReference>
<accession>A0A7V8VEN7</accession>
<comment type="function">
    <text evidence="1 9">The alpha subunit is responsible for the aldol cleavage of indoleglycerol phosphate to indole and glyceraldehyde 3-phosphate.</text>
</comment>
<evidence type="ECO:0000313" key="11">
    <source>
        <dbReference type="EMBL" id="MBA2226480.1"/>
    </source>
</evidence>